<name>A0A563W5C6_9CYAN</name>
<evidence type="ECO:0000313" key="1">
    <source>
        <dbReference type="EMBL" id="VEP18909.1"/>
    </source>
</evidence>
<dbReference type="AlphaFoldDB" id="A0A563W5C6"/>
<protein>
    <submittedName>
        <fullName evidence="1">Uncharacterized protein</fullName>
    </submittedName>
</protein>
<reference evidence="1 2" key="1">
    <citation type="submission" date="2019-01" db="EMBL/GenBank/DDBJ databases">
        <authorList>
            <person name="Brito A."/>
        </authorList>
    </citation>
    <scope>NUCLEOTIDE SEQUENCE [LARGE SCALE GENOMIC DNA]</scope>
    <source>
        <strain evidence="1">1</strain>
    </source>
</reference>
<dbReference type="RefSeq" id="WP_144868481.1">
    <property type="nucleotide sequence ID" value="NZ_LR213852.1"/>
</dbReference>
<accession>A0A563W5C6</accession>
<evidence type="ECO:0000313" key="2">
    <source>
        <dbReference type="Proteomes" id="UP000320055"/>
    </source>
</evidence>
<dbReference type="EMBL" id="CAACVJ010000704">
    <property type="protein sequence ID" value="VEP18909.1"/>
    <property type="molecule type" value="Genomic_DNA"/>
</dbReference>
<sequence>MDTEIKKILLKRFDEIAKSELELNLDSLNKGNLIEQQNPFPFPHADSEIYYRKMYVGLKSGVHSSECSGNNLKPNFEKVWDAPIFDITASNSYTTLALATGSEGLFQLKVHPQKDNEQKETPKNISNEHCTYCDWSYFNIYATSYTSSSFFAAFKKNKDPKNSKKKIREFDKIITEQEIFKESNNESGFSWGIHDKIYTYRDDGTIKAIRYSSKRDGSPKFTPIGTLNLDKDYGKIISAKAASFGTVVEFEESIVVVSSNEEVFSIPGEPVNWRIFLNSKNYTNQLHIIYEDRLEIYSFYNDYFVDQKTKVSGINMID</sequence>
<dbReference type="Proteomes" id="UP000320055">
    <property type="component" value="Unassembled WGS sequence"/>
</dbReference>
<dbReference type="OrthoDB" id="8477882at2"/>
<keyword evidence="2" id="KW-1185">Reference proteome</keyword>
<proteinExistence type="predicted"/>
<organism evidence="1 2">
    <name type="scientific">Hyella patelloides LEGE 07179</name>
    <dbReference type="NCBI Taxonomy" id="945734"/>
    <lineage>
        <taxon>Bacteria</taxon>
        <taxon>Bacillati</taxon>
        <taxon>Cyanobacteriota</taxon>
        <taxon>Cyanophyceae</taxon>
        <taxon>Pleurocapsales</taxon>
        <taxon>Hyellaceae</taxon>
        <taxon>Hyella</taxon>
    </lineage>
</organism>
<gene>
    <name evidence="1" type="ORF">H1P_950025</name>
</gene>